<feature type="coiled-coil region" evidence="5">
    <location>
        <begin position="176"/>
        <end position="210"/>
    </location>
</feature>
<dbReference type="GO" id="GO:0005930">
    <property type="term" value="C:axoneme"/>
    <property type="evidence" value="ECO:0007669"/>
    <property type="project" value="UniProtKB-SubCell"/>
</dbReference>
<evidence type="ECO:0000256" key="4">
    <source>
        <dbReference type="RuleBase" id="RU367040"/>
    </source>
</evidence>
<keyword evidence="4" id="KW-0969">Cilium</keyword>
<proteinExistence type="inferred from homology"/>
<sequence>MYCGDTETIEKRVIPPTDPACIPELVYSANDGLPTGLSMVGFHSSKYAPHESDKITRRRYEQTDTDVNISERTRNDNQDLIKQTEAVTTRSLEATTKLLKERLADTNFWKTELEREIKDIIKATDKLVRMKNDLERSVIATDDAMHICTDNINARRRRYGEDLQQDHVELQLIKELDILNKGVELYKKAIQQCENQIKRNRDAKQDLEMIWSDKLEASELLSKAGHLGLYDTNKQFYAGEARRHPLAAQSTVDSWAQHTHDAILRSEHERMATEELWTVLSNLIIDVTTDITQQKDTVNSAFQNNLSYLESQLADYKKRLKEVR</sequence>
<dbReference type="PANTHER" id="PTHR19960">
    <property type="entry name" value="TEKTIN"/>
    <property type="match status" value="1"/>
</dbReference>
<keyword evidence="6" id="KW-1185">Reference proteome</keyword>
<evidence type="ECO:0000256" key="2">
    <source>
        <dbReference type="ARBA" id="ARBA00022490"/>
    </source>
</evidence>
<comment type="similarity">
    <text evidence="1 4">Belongs to the tektin family.</text>
</comment>
<organism evidence="6 7">
    <name type="scientific">Trichobilharzia regenti</name>
    <name type="common">Nasal bird schistosome</name>
    <dbReference type="NCBI Taxonomy" id="157069"/>
    <lineage>
        <taxon>Eukaryota</taxon>
        <taxon>Metazoa</taxon>
        <taxon>Spiralia</taxon>
        <taxon>Lophotrochozoa</taxon>
        <taxon>Platyhelminthes</taxon>
        <taxon>Trematoda</taxon>
        <taxon>Digenea</taxon>
        <taxon>Strigeidida</taxon>
        <taxon>Schistosomatoidea</taxon>
        <taxon>Schistosomatidae</taxon>
        <taxon>Trichobilharzia</taxon>
    </lineage>
</organism>
<dbReference type="GO" id="GO:0015630">
    <property type="term" value="C:microtubule cytoskeleton"/>
    <property type="evidence" value="ECO:0007669"/>
    <property type="project" value="UniProtKB-UniRule"/>
</dbReference>
<keyword evidence="4" id="KW-0966">Cell projection</keyword>
<dbReference type="PANTHER" id="PTHR19960:SF12">
    <property type="entry name" value="TEKTIN-4"/>
    <property type="match status" value="1"/>
</dbReference>
<evidence type="ECO:0000256" key="5">
    <source>
        <dbReference type="SAM" id="Coils"/>
    </source>
</evidence>
<dbReference type="InterPro" id="IPR000435">
    <property type="entry name" value="Tektins"/>
</dbReference>
<accession>A0AA85JGU4</accession>
<dbReference type="WBParaSite" id="TREG1_19490.1">
    <property type="protein sequence ID" value="TREG1_19490.1"/>
    <property type="gene ID" value="TREG1_19490"/>
</dbReference>
<keyword evidence="2" id="KW-0963">Cytoplasm</keyword>
<protein>
    <recommendedName>
        <fullName evidence="4">Tektin</fullName>
    </recommendedName>
</protein>
<dbReference type="Pfam" id="PF03148">
    <property type="entry name" value="Tektin"/>
    <property type="match status" value="1"/>
</dbReference>
<name>A0AA85JGU4_TRIRE</name>
<dbReference type="GO" id="GO:0060294">
    <property type="term" value="P:cilium movement involved in cell motility"/>
    <property type="evidence" value="ECO:0007669"/>
    <property type="project" value="UniProtKB-UniRule"/>
</dbReference>
<comment type="subcellular location">
    <subcellularLocation>
        <location evidence="4">Cytoplasm</location>
        <location evidence="4">Cytoskeleton</location>
        <location evidence="4">Cilium axoneme</location>
    </subcellularLocation>
</comment>
<reference evidence="6" key="1">
    <citation type="submission" date="2022-06" db="EMBL/GenBank/DDBJ databases">
        <authorList>
            <person name="Berger JAMES D."/>
            <person name="Berger JAMES D."/>
        </authorList>
    </citation>
    <scope>NUCLEOTIDE SEQUENCE [LARGE SCALE GENOMIC DNA]</scope>
</reference>
<reference evidence="7" key="2">
    <citation type="submission" date="2023-11" db="UniProtKB">
        <authorList>
            <consortium name="WormBaseParasite"/>
        </authorList>
    </citation>
    <scope>IDENTIFICATION</scope>
</reference>
<dbReference type="GO" id="GO:0060271">
    <property type="term" value="P:cilium assembly"/>
    <property type="evidence" value="ECO:0007669"/>
    <property type="project" value="UniProtKB-UniRule"/>
</dbReference>
<dbReference type="InterPro" id="IPR048256">
    <property type="entry name" value="Tektin-like"/>
</dbReference>
<dbReference type="AlphaFoldDB" id="A0AA85JGU4"/>
<evidence type="ECO:0000256" key="3">
    <source>
        <dbReference type="ARBA" id="ARBA00023054"/>
    </source>
</evidence>
<evidence type="ECO:0000256" key="1">
    <source>
        <dbReference type="ARBA" id="ARBA00007209"/>
    </source>
</evidence>
<keyword evidence="3 5" id="KW-0175">Coiled coil</keyword>
<evidence type="ECO:0000313" key="6">
    <source>
        <dbReference type="Proteomes" id="UP000050795"/>
    </source>
</evidence>
<dbReference type="GO" id="GO:0005634">
    <property type="term" value="C:nucleus"/>
    <property type="evidence" value="ECO:0007669"/>
    <property type="project" value="TreeGrafter"/>
</dbReference>
<keyword evidence="4" id="KW-0282">Flagellum</keyword>
<dbReference type="Proteomes" id="UP000050795">
    <property type="component" value="Unassembled WGS sequence"/>
</dbReference>
<evidence type="ECO:0000313" key="7">
    <source>
        <dbReference type="WBParaSite" id="TREG1_19490.1"/>
    </source>
</evidence>